<dbReference type="EMBL" id="LSTO01000009">
    <property type="protein sequence ID" value="OWW18347.1"/>
    <property type="molecule type" value="Genomic_DNA"/>
</dbReference>
<proteinExistence type="predicted"/>
<feature type="compositionally biased region" description="Low complexity" evidence="1">
    <location>
        <begin position="416"/>
        <end position="425"/>
    </location>
</feature>
<dbReference type="AlphaFoldDB" id="A0A254T855"/>
<gene>
    <name evidence="2" type="ORF">AYR66_02565</name>
</gene>
<evidence type="ECO:0000313" key="2">
    <source>
        <dbReference type="EMBL" id="OWW18347.1"/>
    </source>
</evidence>
<protein>
    <submittedName>
        <fullName evidence="2">Uncharacterized protein</fullName>
    </submittedName>
</protein>
<reference evidence="2 3" key="1">
    <citation type="submission" date="2016-02" db="EMBL/GenBank/DDBJ databases">
        <authorList>
            <person name="Wen L."/>
            <person name="He K."/>
            <person name="Yang H."/>
        </authorList>
    </citation>
    <scope>NUCLEOTIDE SEQUENCE [LARGE SCALE GENOMIC DNA]</scope>
    <source>
        <strain evidence="2 3">TSA40</strain>
    </source>
</reference>
<feature type="region of interest" description="Disordered" evidence="1">
    <location>
        <begin position="416"/>
        <end position="435"/>
    </location>
</feature>
<comment type="caution">
    <text evidence="2">The sequence shown here is derived from an EMBL/GenBank/DDBJ whole genome shotgun (WGS) entry which is preliminary data.</text>
</comment>
<name>A0A254T855_9BURK</name>
<evidence type="ECO:0000256" key="1">
    <source>
        <dbReference type="SAM" id="MobiDB-lite"/>
    </source>
</evidence>
<organism evidence="2 3">
    <name type="scientific">Noviherbaspirillum denitrificans</name>
    <dbReference type="NCBI Taxonomy" id="1968433"/>
    <lineage>
        <taxon>Bacteria</taxon>
        <taxon>Pseudomonadati</taxon>
        <taxon>Pseudomonadota</taxon>
        <taxon>Betaproteobacteria</taxon>
        <taxon>Burkholderiales</taxon>
        <taxon>Oxalobacteraceae</taxon>
        <taxon>Noviherbaspirillum</taxon>
    </lineage>
</organism>
<evidence type="ECO:0000313" key="3">
    <source>
        <dbReference type="Proteomes" id="UP000197535"/>
    </source>
</evidence>
<accession>A0A254T855</accession>
<dbReference type="Proteomes" id="UP000197535">
    <property type="component" value="Unassembled WGS sequence"/>
</dbReference>
<sequence>MLVLVSGCAAPVYTVDDGSQVDETLLAEIRAFGKGHQVLRPGIVRSAALKDKDCDKQWELPFVVATSYDLPKEKKIAWVRGLSVDERLSVIAASENTDLSVGDKIEEIDGYKKENTVKMHAELMDRRDSGRPFTMRLASGKAVKVNPVEVCRGRVLIAAPENAAAQDFHWLQSTHSLSLLDNDLTPDEALWTVLWTQGLSEEAGARMKVYHYGLKVVKTGIAIASVASGVGAVANAANAAAANAATTAAGSAAAQAAARELAKQAADSMRKSVIEAAQKVARQQAQEITLDAIKAATMFKNSLSGISWVAGTGFYMADKWAFDRMETLGADPLAAFTLHYKLASTANAQNAFVFDEERLQLISEIAKQKGMEEKVALVLAGEDPHAPKAIASVVTVGDSIEQRPLEDGAAINVANADAGGATQAAPVQEARERAD</sequence>
<keyword evidence="3" id="KW-1185">Reference proteome</keyword>